<name>A0AAN7WM45_9SACH</name>
<proteinExistence type="predicted"/>
<keyword evidence="2" id="KW-1185">Reference proteome</keyword>
<evidence type="ECO:0000313" key="1">
    <source>
        <dbReference type="EMBL" id="KAK5781284.1"/>
    </source>
</evidence>
<protein>
    <submittedName>
        <fullName evidence="1">Uncharacterized protein</fullName>
    </submittedName>
</protein>
<dbReference type="EMBL" id="JAWIZZ010000036">
    <property type="protein sequence ID" value="KAK5781284.1"/>
    <property type="molecule type" value="Genomic_DNA"/>
</dbReference>
<accession>A0AAN7WM45</accession>
<reference evidence="2" key="1">
    <citation type="submission" date="2023-07" db="EMBL/GenBank/DDBJ databases">
        <title>A draft genome of Kazachstania heterogenica Y-27499.</title>
        <authorList>
            <person name="Donic C."/>
            <person name="Kralova J.S."/>
            <person name="Fidel L."/>
            <person name="Ben-Dor S."/>
            <person name="Jung S."/>
        </authorList>
    </citation>
    <scope>NUCLEOTIDE SEQUENCE [LARGE SCALE GENOMIC DNA]</scope>
    <source>
        <strain evidence="2">Y27499</strain>
    </source>
</reference>
<dbReference type="Proteomes" id="UP001306508">
    <property type="component" value="Unassembled WGS sequence"/>
</dbReference>
<comment type="caution">
    <text evidence="1">The sequence shown here is derived from an EMBL/GenBank/DDBJ whole genome shotgun (WGS) entry which is preliminary data.</text>
</comment>
<evidence type="ECO:0000313" key="2">
    <source>
        <dbReference type="Proteomes" id="UP001306508"/>
    </source>
</evidence>
<gene>
    <name evidence="1" type="ORF">RI543_001124</name>
</gene>
<dbReference type="AlphaFoldDB" id="A0AAN7WM45"/>
<sequence length="236" mass="26991">MTQIVDSLDDQIIQFESIYRPTTPVKNMMTCQMHNCSPDSSTYINNDCHCKDNITKDPLIDVNASGMLLQLTTPKRPINERALSLSPGLTSSRINYVGNIYLPSRCSSYNTLEKESTFQATGNFDSNNEDLENNILPFRKISNGLKIRINKTLMSLQNDSSYKSLSDLNIGDAVNQSKRHSRDLELDGNDMLILESSRSKEKRFRYIAGNNNNNYNENMMRNSKRKVLLKRKDVNY</sequence>
<organism evidence="1 2">
    <name type="scientific">Arxiozyma heterogenica</name>
    <dbReference type="NCBI Taxonomy" id="278026"/>
    <lineage>
        <taxon>Eukaryota</taxon>
        <taxon>Fungi</taxon>
        <taxon>Dikarya</taxon>
        <taxon>Ascomycota</taxon>
        <taxon>Saccharomycotina</taxon>
        <taxon>Saccharomycetes</taxon>
        <taxon>Saccharomycetales</taxon>
        <taxon>Saccharomycetaceae</taxon>
        <taxon>Arxiozyma</taxon>
    </lineage>
</organism>